<accession>X1JYQ3</accession>
<proteinExistence type="predicted"/>
<name>X1JYQ3_9ZZZZ</name>
<organism evidence="1">
    <name type="scientific">marine sediment metagenome</name>
    <dbReference type="NCBI Taxonomy" id="412755"/>
    <lineage>
        <taxon>unclassified sequences</taxon>
        <taxon>metagenomes</taxon>
        <taxon>ecological metagenomes</taxon>
    </lineage>
</organism>
<protein>
    <submittedName>
        <fullName evidence="1">Uncharacterized protein</fullName>
    </submittedName>
</protein>
<comment type="caution">
    <text evidence="1">The sequence shown here is derived from an EMBL/GenBank/DDBJ whole genome shotgun (WGS) entry which is preliminary data.</text>
</comment>
<dbReference type="EMBL" id="BARU01046095">
    <property type="protein sequence ID" value="GAH99282.1"/>
    <property type="molecule type" value="Genomic_DNA"/>
</dbReference>
<reference evidence="1" key="1">
    <citation type="journal article" date="2014" name="Front. Microbiol.">
        <title>High frequency of phylogenetically diverse reductive dehalogenase-homologous genes in deep subseafloor sedimentary metagenomes.</title>
        <authorList>
            <person name="Kawai M."/>
            <person name="Futagami T."/>
            <person name="Toyoda A."/>
            <person name="Takaki Y."/>
            <person name="Nishi S."/>
            <person name="Hori S."/>
            <person name="Arai W."/>
            <person name="Tsubouchi T."/>
            <person name="Morono Y."/>
            <person name="Uchiyama I."/>
            <person name="Ito T."/>
            <person name="Fujiyama A."/>
            <person name="Inagaki F."/>
            <person name="Takami H."/>
        </authorList>
    </citation>
    <scope>NUCLEOTIDE SEQUENCE</scope>
    <source>
        <strain evidence="1">Expedition CK06-06</strain>
    </source>
</reference>
<sequence length="55" mass="6450">MGERGTKESEPIRVKDTKCSASEKVSLRRRIECIEKTLYELREKVQPLETEIKKV</sequence>
<feature type="non-terminal residue" evidence="1">
    <location>
        <position position="55"/>
    </location>
</feature>
<dbReference type="AlphaFoldDB" id="X1JYQ3"/>
<evidence type="ECO:0000313" key="1">
    <source>
        <dbReference type="EMBL" id="GAH99282.1"/>
    </source>
</evidence>
<gene>
    <name evidence="1" type="ORF">S03H2_69673</name>
</gene>